<evidence type="ECO:0000256" key="1">
    <source>
        <dbReference type="SAM" id="SignalP"/>
    </source>
</evidence>
<evidence type="ECO:0000313" key="3">
    <source>
        <dbReference type="Proteomes" id="UP000321362"/>
    </source>
</evidence>
<dbReference type="Proteomes" id="UP000321362">
    <property type="component" value="Chromosome"/>
</dbReference>
<evidence type="ECO:0000313" key="2">
    <source>
        <dbReference type="EMBL" id="QEC79113.1"/>
    </source>
</evidence>
<proteinExistence type="predicted"/>
<dbReference type="SUPFAM" id="SSF69304">
    <property type="entry name" value="Tricorn protease N-terminal domain"/>
    <property type="match status" value="1"/>
</dbReference>
<feature type="signal peptide" evidence="1">
    <location>
        <begin position="1"/>
        <end position="28"/>
    </location>
</feature>
<gene>
    <name evidence="2" type="ORF">FSB76_25340</name>
</gene>
<name>A0A5B8W5N8_9SPHI</name>
<feature type="chain" id="PRO_5022886579" description="DUF4157 domain-containing protein" evidence="1">
    <location>
        <begin position="29"/>
        <end position="949"/>
    </location>
</feature>
<sequence>MNKRPSAYKILPKLLAPLLLTIATTATAQEFGGNPPSIKWKQVNTPAAKVIFPYGMDTAAVNVANIVQQMNGFIKPTIGNRQRQISIVLQNQTTISNAYVGLAPFRSEFFLTPEQNSFDIGSLPWQQQLAIHEFRHVQQYNNFNVGLSRFLRILFGEGGQALGNDLSVPNWFFEGDAVFNETHVSQQGRGRLPYFFNGYRALWAAGKNYSYMKLRNGSYRDYTPDHYPLGYMLVSYGRDKYGADIWKNITHDAAGFYTGLYPFQNAVKKYTGTSFKAFANQGLDYFKGQFAADMQNQPVKTAAPKHFDADRESPAFINDSTLIYMKSTYDHVPAFVIKTGESERKISTRSYSLDNYFDYRNGKVVYATYRPDVRWGYRDYSELVLLDVNTGQEKRITTKAKYFAPAFSADGNNIAAVQVGPSGKSELHILNADGKLLSVVPNPQKLFYTYPKFYKSDQLLSAVRNPEGKMTLALIDIATGDAKYLLPFTFNPIGFTALKGDTAYFSTVAERQDRLFALMISTNKLYELLPMANDATIGSYQPAVTDHKMAWVGFTASGYQITEANRKELKWIDAGDLYANTNLPLMGIHALEKDSSANMLARVDDKPLPVSKYSKLHGLFNFHSLIPNISDPNYSVAIVGENVLNTFQSQVSFNYNTNEGYKEFSFDAIYGALFPYLAAGADYTLDRRGFAKGHYVYWNETQLHGGLQVPLNFSQGKNFTGLTIGSDLYFNRTSFQQPYAALYADRSYTYLNNYISFNNQTQRARKNIYPAFAQSISLNYKATVAGASAAQLLASGSFYFPGLVTNHSFVVSLAHQQKGKDDVISFSNDFPFSKGYTAQNLEDMNKFGLTYHFPIAYPDGGFGNLVYLLRLRGALFFDYTHATANNFYTDGSSFKQNFRSAGGTLFFDTKFFNQNSISFGIRYSRLLDEDFFGGTGRNRIELVLPVTFF</sequence>
<keyword evidence="3" id="KW-1185">Reference proteome</keyword>
<dbReference type="Gene3D" id="2.120.10.30">
    <property type="entry name" value="TolB, C-terminal domain"/>
    <property type="match status" value="1"/>
</dbReference>
<dbReference type="OrthoDB" id="9799878at2"/>
<keyword evidence="1" id="KW-0732">Signal</keyword>
<dbReference type="InterPro" id="IPR011042">
    <property type="entry name" value="6-blade_b-propeller_TolB-like"/>
</dbReference>
<accession>A0A5B8W5N8</accession>
<organism evidence="2 3">
    <name type="scientific">Mucilaginibacter ginsenosidivorax</name>
    <dbReference type="NCBI Taxonomy" id="862126"/>
    <lineage>
        <taxon>Bacteria</taxon>
        <taxon>Pseudomonadati</taxon>
        <taxon>Bacteroidota</taxon>
        <taxon>Sphingobacteriia</taxon>
        <taxon>Sphingobacteriales</taxon>
        <taxon>Sphingobacteriaceae</taxon>
        <taxon>Mucilaginibacter</taxon>
    </lineage>
</organism>
<evidence type="ECO:0008006" key="4">
    <source>
        <dbReference type="Google" id="ProtNLM"/>
    </source>
</evidence>
<protein>
    <recommendedName>
        <fullName evidence="4">DUF4157 domain-containing protein</fullName>
    </recommendedName>
</protein>
<dbReference type="AlphaFoldDB" id="A0A5B8W5N8"/>
<dbReference type="EMBL" id="CP042437">
    <property type="protein sequence ID" value="QEC79113.1"/>
    <property type="molecule type" value="Genomic_DNA"/>
</dbReference>
<reference evidence="2 3" key="1">
    <citation type="journal article" date="2013" name="J. Microbiol.">
        <title>Mucilaginibacter ginsenosidivorax sp. nov., with ginsenoside converting activity isolated from sediment.</title>
        <authorList>
            <person name="Kim J.K."/>
            <person name="Choi T.E."/>
            <person name="Liu Q.M."/>
            <person name="Park H.Y."/>
            <person name="Yi T.H."/>
            <person name="Yoon M.H."/>
            <person name="Kim S.C."/>
            <person name="Im W.T."/>
        </authorList>
    </citation>
    <scope>NUCLEOTIDE SEQUENCE [LARGE SCALE GENOMIC DNA]</scope>
    <source>
        <strain evidence="2 3">KHI28</strain>
    </source>
</reference>
<dbReference type="RefSeq" id="WP_147058397.1">
    <property type="nucleotide sequence ID" value="NZ_CP042437.1"/>
</dbReference>
<dbReference type="KEGG" id="mgk:FSB76_25340"/>